<dbReference type="InterPro" id="IPR003439">
    <property type="entry name" value="ABC_transporter-like_ATP-bd"/>
</dbReference>
<dbReference type="GO" id="GO:0005886">
    <property type="term" value="C:plasma membrane"/>
    <property type="evidence" value="ECO:0007669"/>
    <property type="project" value="TreeGrafter"/>
</dbReference>
<keyword evidence="5" id="KW-1185">Reference proteome</keyword>
<dbReference type="PANTHER" id="PTHR24220">
    <property type="entry name" value="IMPORT ATP-BINDING PROTEIN"/>
    <property type="match status" value="1"/>
</dbReference>
<dbReference type="PROSITE" id="PS00211">
    <property type="entry name" value="ABC_TRANSPORTER_1"/>
    <property type="match status" value="1"/>
</dbReference>
<dbReference type="InterPro" id="IPR017871">
    <property type="entry name" value="ABC_transporter-like_CS"/>
</dbReference>
<dbReference type="Gene3D" id="3.40.50.300">
    <property type="entry name" value="P-loop containing nucleotide triphosphate hydrolases"/>
    <property type="match status" value="1"/>
</dbReference>
<dbReference type="PANTHER" id="PTHR24220:SF611">
    <property type="entry name" value="ATP-BINDING COMPONENT OF ABC TRANSPORTER-RELATED"/>
    <property type="match status" value="1"/>
</dbReference>
<dbReference type="GO" id="GO:0005524">
    <property type="term" value="F:ATP binding"/>
    <property type="evidence" value="ECO:0007669"/>
    <property type="project" value="UniProtKB-KW"/>
</dbReference>
<proteinExistence type="predicted"/>
<accession>A0AA37WMX4</accession>
<dbReference type="SUPFAM" id="SSF52540">
    <property type="entry name" value="P-loop containing nucleoside triphosphate hydrolases"/>
    <property type="match status" value="1"/>
</dbReference>
<dbReference type="InterPro" id="IPR003593">
    <property type="entry name" value="AAA+_ATPase"/>
</dbReference>
<sequence>MNQNQAVIELKDIHFSYSASTSGSSSDNNVAAQQSLILDIPSWAVPKKEKVFLHGASGAGKSTLLNLLTGMREPDRGEVLVMGTSLSSMSSSKRDQFRAKHIGVVFQQFNLIPYLSIRDNTRLAAHFSGTNDNVLLERIDHLSHALGVNEFVDKKASELSVGQQQRAAILRAMVNEPEIFIADEPTSALDDQNKQRFIEVLFNLVEELSMTLVLVSHDSSLAQYFSTVQDISELNKVMGAS</sequence>
<dbReference type="InterPro" id="IPR027417">
    <property type="entry name" value="P-loop_NTPase"/>
</dbReference>
<gene>
    <name evidence="4" type="ORF">GCM10007877_25270</name>
</gene>
<organism evidence="4 5">
    <name type="scientific">Marinibactrum halimedae</name>
    <dbReference type="NCBI Taxonomy" id="1444977"/>
    <lineage>
        <taxon>Bacteria</taxon>
        <taxon>Pseudomonadati</taxon>
        <taxon>Pseudomonadota</taxon>
        <taxon>Gammaproteobacteria</taxon>
        <taxon>Cellvibrionales</taxon>
        <taxon>Cellvibrionaceae</taxon>
        <taxon>Marinibactrum</taxon>
    </lineage>
</organism>
<comment type="caution">
    <text evidence="4">The sequence shown here is derived from an EMBL/GenBank/DDBJ whole genome shotgun (WGS) entry which is preliminary data.</text>
</comment>
<feature type="domain" description="ABC transporter" evidence="3">
    <location>
        <begin position="8"/>
        <end position="237"/>
    </location>
</feature>
<dbReference type="RefSeq" id="WP_232594960.1">
    <property type="nucleotide sequence ID" value="NZ_BSPD01000061.1"/>
</dbReference>
<dbReference type="GO" id="GO:0016887">
    <property type="term" value="F:ATP hydrolysis activity"/>
    <property type="evidence" value="ECO:0007669"/>
    <property type="project" value="InterPro"/>
</dbReference>
<dbReference type="InterPro" id="IPR015854">
    <property type="entry name" value="ABC_transpr_LolD-like"/>
</dbReference>
<name>A0AA37WMX4_9GAMM</name>
<keyword evidence="1" id="KW-0547">Nucleotide-binding</keyword>
<evidence type="ECO:0000256" key="2">
    <source>
        <dbReference type="ARBA" id="ARBA00022840"/>
    </source>
</evidence>
<evidence type="ECO:0000313" key="4">
    <source>
        <dbReference type="EMBL" id="GLS26808.1"/>
    </source>
</evidence>
<reference evidence="4 5" key="1">
    <citation type="journal article" date="2014" name="Int. J. Syst. Evol. Microbiol.">
        <title>Complete genome sequence of Corynebacterium casei LMG S-19264T (=DSM 44701T), isolated from a smear-ripened cheese.</title>
        <authorList>
            <consortium name="US DOE Joint Genome Institute (JGI-PGF)"/>
            <person name="Walter F."/>
            <person name="Albersmeier A."/>
            <person name="Kalinowski J."/>
            <person name="Ruckert C."/>
        </authorList>
    </citation>
    <scope>NUCLEOTIDE SEQUENCE [LARGE SCALE GENOMIC DNA]</scope>
    <source>
        <strain evidence="4 5">NBRC 110095</strain>
    </source>
</reference>
<dbReference type="AlphaFoldDB" id="A0AA37WMX4"/>
<evidence type="ECO:0000256" key="1">
    <source>
        <dbReference type="ARBA" id="ARBA00022741"/>
    </source>
</evidence>
<evidence type="ECO:0000259" key="3">
    <source>
        <dbReference type="PROSITE" id="PS50893"/>
    </source>
</evidence>
<protein>
    <submittedName>
        <fullName evidence="4">ABC transporter ATP-binding protein</fullName>
    </submittedName>
</protein>
<dbReference type="PROSITE" id="PS50893">
    <property type="entry name" value="ABC_TRANSPORTER_2"/>
    <property type="match status" value="1"/>
</dbReference>
<dbReference type="EMBL" id="BSPD01000061">
    <property type="protein sequence ID" value="GLS26808.1"/>
    <property type="molecule type" value="Genomic_DNA"/>
</dbReference>
<dbReference type="Pfam" id="PF00005">
    <property type="entry name" value="ABC_tran"/>
    <property type="match status" value="1"/>
</dbReference>
<dbReference type="GO" id="GO:0022857">
    <property type="term" value="F:transmembrane transporter activity"/>
    <property type="evidence" value="ECO:0007669"/>
    <property type="project" value="TreeGrafter"/>
</dbReference>
<dbReference type="Proteomes" id="UP001156870">
    <property type="component" value="Unassembled WGS sequence"/>
</dbReference>
<dbReference type="SMART" id="SM00382">
    <property type="entry name" value="AAA"/>
    <property type="match status" value="1"/>
</dbReference>
<keyword evidence="2 4" id="KW-0067">ATP-binding</keyword>
<evidence type="ECO:0000313" key="5">
    <source>
        <dbReference type="Proteomes" id="UP001156870"/>
    </source>
</evidence>